<keyword evidence="6" id="KW-1185">Reference proteome</keyword>
<evidence type="ECO:0000256" key="2">
    <source>
        <dbReference type="SAM" id="MobiDB-lite"/>
    </source>
</evidence>
<organism evidence="5 6">
    <name type="scientific">Cucurbita argyrosperma subsp. sororia</name>
    <dbReference type="NCBI Taxonomy" id="37648"/>
    <lineage>
        <taxon>Eukaryota</taxon>
        <taxon>Viridiplantae</taxon>
        <taxon>Streptophyta</taxon>
        <taxon>Embryophyta</taxon>
        <taxon>Tracheophyta</taxon>
        <taxon>Spermatophyta</taxon>
        <taxon>Magnoliopsida</taxon>
        <taxon>eudicotyledons</taxon>
        <taxon>Gunneridae</taxon>
        <taxon>Pentapetalae</taxon>
        <taxon>rosids</taxon>
        <taxon>fabids</taxon>
        <taxon>Cucurbitales</taxon>
        <taxon>Cucurbitaceae</taxon>
        <taxon>Cucurbiteae</taxon>
        <taxon>Cucurbita</taxon>
    </lineage>
</organism>
<evidence type="ECO:0000313" key="6">
    <source>
        <dbReference type="Proteomes" id="UP000685013"/>
    </source>
</evidence>
<dbReference type="AlphaFoldDB" id="A0AAV6P4W5"/>
<gene>
    <name evidence="5" type="ORF">SDJN03_00319</name>
</gene>
<feature type="domain" description="Ternary complex factor MIP1 leucine-zipper" evidence="4">
    <location>
        <begin position="60"/>
        <end position="137"/>
    </location>
</feature>
<feature type="coiled-coil region" evidence="1">
    <location>
        <begin position="61"/>
        <end position="126"/>
    </location>
</feature>
<dbReference type="Pfam" id="PF04784">
    <property type="entry name" value="DUF547"/>
    <property type="match status" value="2"/>
</dbReference>
<sequence>MSDLVAQTGLCLCDDPHFGYCSNLGNVVELGFADSFLESTVAIMATTAGLLEKHDGSFPYRFQLEQDVRRLQQKLQEEMELHTSLEDAIQKKDLTLANFSCLPHHAQDLLSSIAVLEDAVVRLEQETVSLHFQLSQEKNERRLAEYRLMHSSPCSISDWSNLDTMKKPNSWEEIEDGLVTCCEKTSVTEVNERSQSIECEKMSRGPPSSGLWHHPNILSEEMVRCMKNIFISLADSPVPSKSSTSESHSPASPQGHLSSSSWWSSSERSIISSRVQSPQIDLPSSSEVLATQNTSDPYSVRGKLSWSDIGNYSQAAEVSWMSVGKKQLEYAAGELRKFRTLVEQLANVNPVHLNRDERLAFWINLYNALIMHALLLALHKSKMTEEQRRFAIDKHEPLLTFALSCGTYSSPAVRIYTANNIRDDLLEAQRDFIRASVGVSSKGRLLVPKLLYCFAKNSVDDANLAVWISHYLPPRQAAFVQGCISQRRQSLIGSRNCGILPFDSHFRYLFLPEKSSLQ</sequence>
<reference evidence="5 6" key="1">
    <citation type="journal article" date="2021" name="Hortic Res">
        <title>The domestication of Cucurbita argyrosperma as revealed by the genome of its wild relative.</title>
        <authorList>
            <person name="Barrera-Redondo J."/>
            <person name="Sanchez-de la Vega G."/>
            <person name="Aguirre-Liguori J.A."/>
            <person name="Castellanos-Morales G."/>
            <person name="Gutierrez-Guerrero Y.T."/>
            <person name="Aguirre-Dugua X."/>
            <person name="Aguirre-Planter E."/>
            <person name="Tenaillon M.I."/>
            <person name="Lira-Saade R."/>
            <person name="Eguiarte L.E."/>
        </authorList>
    </citation>
    <scope>NUCLEOTIDE SEQUENCE [LARGE SCALE GENOMIC DNA]</scope>
    <source>
        <strain evidence="5">JBR-2021</strain>
    </source>
</reference>
<keyword evidence="1" id="KW-0175">Coiled coil</keyword>
<feature type="domain" description="DUF547" evidence="3">
    <location>
        <begin position="379"/>
        <end position="433"/>
    </location>
</feature>
<evidence type="ECO:0000259" key="4">
    <source>
        <dbReference type="Pfam" id="PF14389"/>
    </source>
</evidence>
<feature type="non-terminal residue" evidence="5">
    <location>
        <position position="1"/>
    </location>
</feature>
<protein>
    <submittedName>
        <fullName evidence="5">Uncharacterized protein</fullName>
    </submittedName>
</protein>
<evidence type="ECO:0000256" key="1">
    <source>
        <dbReference type="SAM" id="Coils"/>
    </source>
</evidence>
<feature type="domain" description="DUF547" evidence="3">
    <location>
        <begin position="352"/>
        <end position="375"/>
    </location>
</feature>
<evidence type="ECO:0000313" key="5">
    <source>
        <dbReference type="EMBL" id="KAG6606977.1"/>
    </source>
</evidence>
<evidence type="ECO:0000259" key="3">
    <source>
        <dbReference type="Pfam" id="PF04784"/>
    </source>
</evidence>
<dbReference type="PANTHER" id="PTHR23054:SF53">
    <property type="entry name" value="OS06G0704100 PROTEIN"/>
    <property type="match status" value="1"/>
</dbReference>
<dbReference type="InterPro" id="IPR006869">
    <property type="entry name" value="DUF547"/>
</dbReference>
<dbReference type="Pfam" id="PF14389">
    <property type="entry name" value="Lzipper-MIP1"/>
    <property type="match status" value="1"/>
</dbReference>
<dbReference type="Proteomes" id="UP000685013">
    <property type="component" value="Chromosome 1"/>
</dbReference>
<dbReference type="EMBL" id="JAGKQH010000001">
    <property type="protein sequence ID" value="KAG6606977.1"/>
    <property type="molecule type" value="Genomic_DNA"/>
</dbReference>
<dbReference type="InterPro" id="IPR025757">
    <property type="entry name" value="MIP1_Leuzipper"/>
</dbReference>
<name>A0AAV6P4W5_9ROSI</name>
<accession>A0AAV6P4W5</accession>
<comment type="caution">
    <text evidence="5">The sequence shown here is derived from an EMBL/GenBank/DDBJ whole genome shotgun (WGS) entry which is preliminary data.</text>
</comment>
<feature type="region of interest" description="Disordered" evidence="2">
    <location>
        <begin position="239"/>
        <end position="261"/>
    </location>
</feature>
<proteinExistence type="predicted"/>
<dbReference type="PANTHER" id="PTHR23054">
    <property type="entry name" value="TERNARY COMPLEX FACTOR MIP1, LEUCINE-ZIPPER-RELATED"/>
    <property type="match status" value="1"/>
</dbReference>